<dbReference type="EMBL" id="KF740664">
    <property type="protein sequence ID" value="AHH01844.1"/>
    <property type="molecule type" value="Genomic_DNA"/>
</dbReference>
<dbReference type="KEGG" id="vg:18266305"/>
<dbReference type="Proteomes" id="UP000202176">
    <property type="component" value="Segment"/>
</dbReference>
<protein>
    <submittedName>
        <fullName evidence="1">Uncharacterized protein</fullName>
    </submittedName>
</protein>
<gene>
    <name evidence="1" type="ORF">pv_277</name>
</gene>
<dbReference type="OrthoDB" id="32231at10239"/>
<sequence length="334" mass="37953">MPEISARSCGNMASVNYSPYQLFCITTQLEAYLTEMGRPQVLAYVSRPENSRMMLKVRTNLTGEDLEKAQKKLDEILSERPLFCLLFSVPIETSLPQPWLREVLPFVSIPDDVNGFVFSNALYVNLALSNDYTRFYDQLATSVRNQLGNWYRQGYIRSAENIAEKWKLETVDQNQRLFRPTWSDSRFAPQLTQFLLGRLHGEREISIAIEPSLPQMHNVSLELNRIGKNFHFVGNRLDLICEGTRCSRNTFVFLEVDGVDEAQQMASLIREAAYSVIGTVFTRSFASMADAQAQVEKDDLVSASIYKLDGQISPYVVSVLQAFNLPSPFSAEKN</sequence>
<reference evidence="1 2" key="1">
    <citation type="journal article" date="2014" name="Proc. Natl. Acad. Sci. U.S.A.">
        <title>Thirty-thousand-year-old distant relative of giant icosahedral DNA viruses with a pandoravirus morphology.</title>
        <authorList>
            <person name="Legendre M."/>
            <person name="Bartoli J."/>
            <person name="Shmakova L."/>
            <person name="Jeudy S."/>
            <person name="Labadie K."/>
            <person name="Adrait A."/>
            <person name="Lescot M."/>
            <person name="Poirot O."/>
            <person name="Bertaux L."/>
            <person name="Bruley C."/>
            <person name="Coute Y."/>
            <person name="Rivkina E."/>
            <person name="Abergel C."/>
            <person name="Claverie J.M."/>
        </authorList>
    </citation>
    <scope>NUCLEOTIDE SEQUENCE [LARGE SCALE GENOMIC DNA]</scope>
    <source>
        <strain evidence="1">P1084-T</strain>
    </source>
</reference>
<dbReference type="RefSeq" id="YP_009001179.1">
    <property type="nucleotide sequence ID" value="NC_023423.1"/>
</dbReference>
<dbReference type="GeneID" id="18266305"/>
<keyword evidence="2" id="KW-1185">Reference proteome</keyword>
<accession>W5S5A1</accession>
<proteinExistence type="predicted"/>
<organism evidence="1 2">
    <name type="scientific">Pithovirus sibericum</name>
    <dbReference type="NCBI Taxonomy" id="1450746"/>
    <lineage>
        <taxon>Viruses</taxon>
        <taxon>Pithoviruses</taxon>
        <taxon>Orthopithovirinae</taxon>
        <taxon>Alphapithovirus</taxon>
        <taxon>Alphapithovirus sibericum</taxon>
    </lineage>
</organism>
<evidence type="ECO:0000313" key="2">
    <source>
        <dbReference type="Proteomes" id="UP000202176"/>
    </source>
</evidence>
<evidence type="ECO:0000313" key="1">
    <source>
        <dbReference type="EMBL" id="AHH01844.1"/>
    </source>
</evidence>
<name>W5S5A1_9VIRU</name>